<protein>
    <submittedName>
        <fullName evidence="1">Uncharacterized protein</fullName>
    </submittedName>
</protein>
<dbReference type="AlphaFoldDB" id="A0A3A6U189"/>
<accession>A0A3A6U189</accession>
<comment type="caution">
    <text evidence="1">The sequence shown here is derived from an EMBL/GenBank/DDBJ whole genome shotgun (WGS) entry which is preliminary data.</text>
</comment>
<gene>
    <name evidence="1" type="ORF">D5R81_17735</name>
</gene>
<name>A0A3A6U189_9GAMM</name>
<organism evidence="1 2">
    <name type="scientific">Parashewanella spongiae</name>
    <dbReference type="NCBI Taxonomy" id="342950"/>
    <lineage>
        <taxon>Bacteria</taxon>
        <taxon>Pseudomonadati</taxon>
        <taxon>Pseudomonadota</taxon>
        <taxon>Gammaproteobacteria</taxon>
        <taxon>Alteromonadales</taxon>
        <taxon>Shewanellaceae</taxon>
        <taxon>Parashewanella</taxon>
    </lineage>
</organism>
<sequence>MAAQSTLNSMTTVNYSIEILDDAYKFNFDESDVETVRSKLESNKVTEVSFNWKNSKSFGYKINWTWCKVTKVKLDHELTEFLTFSEPSDDCLRKGLQLRSPRQNAFEKKLNREEAYIPKSQVKKFDVDHCEMKPKLKDLVETGWFN</sequence>
<dbReference type="Proteomes" id="UP000273022">
    <property type="component" value="Unassembled WGS sequence"/>
</dbReference>
<dbReference type="RefSeq" id="WP_121854948.1">
    <property type="nucleotide sequence ID" value="NZ_CP037952.1"/>
</dbReference>
<keyword evidence="2" id="KW-1185">Reference proteome</keyword>
<dbReference type="EMBL" id="QYYH01000163">
    <property type="protein sequence ID" value="RJY06454.1"/>
    <property type="molecule type" value="Genomic_DNA"/>
</dbReference>
<evidence type="ECO:0000313" key="1">
    <source>
        <dbReference type="EMBL" id="RJY06454.1"/>
    </source>
</evidence>
<reference evidence="1 2" key="1">
    <citation type="submission" date="2018-09" db="EMBL/GenBank/DDBJ databases">
        <title>Phylogeny of the Shewanellaceae, and recommendation for two new genera, Pseudoshewanella and Parashewanella.</title>
        <authorList>
            <person name="Wang G."/>
        </authorList>
    </citation>
    <scope>NUCLEOTIDE SEQUENCE [LARGE SCALE GENOMIC DNA]</scope>
    <source>
        <strain evidence="1 2">KCTC 22492</strain>
    </source>
</reference>
<proteinExistence type="predicted"/>
<evidence type="ECO:0000313" key="2">
    <source>
        <dbReference type="Proteomes" id="UP000273022"/>
    </source>
</evidence>